<dbReference type="AlphaFoldDB" id="A0A388KBT4"/>
<evidence type="ECO:0000313" key="1">
    <source>
        <dbReference type="EMBL" id="GBG67489.1"/>
    </source>
</evidence>
<dbReference type="InterPro" id="IPR011042">
    <property type="entry name" value="6-blade_b-propeller_TolB-like"/>
</dbReference>
<protein>
    <recommendedName>
        <fullName evidence="3">Strictosidine synthase conserved region domain-containing protein</fullName>
    </recommendedName>
</protein>
<reference evidence="1 2" key="1">
    <citation type="journal article" date="2018" name="Cell">
        <title>The Chara Genome: Secondary Complexity and Implications for Plant Terrestrialization.</title>
        <authorList>
            <person name="Nishiyama T."/>
            <person name="Sakayama H."/>
            <person name="Vries J.D."/>
            <person name="Buschmann H."/>
            <person name="Saint-Marcoux D."/>
            <person name="Ullrich K.K."/>
            <person name="Haas F.B."/>
            <person name="Vanderstraeten L."/>
            <person name="Becker D."/>
            <person name="Lang D."/>
            <person name="Vosolsobe S."/>
            <person name="Rombauts S."/>
            <person name="Wilhelmsson P.K.I."/>
            <person name="Janitza P."/>
            <person name="Kern R."/>
            <person name="Heyl A."/>
            <person name="Rumpler F."/>
            <person name="Villalobos L.I.A.C."/>
            <person name="Clay J.M."/>
            <person name="Skokan R."/>
            <person name="Toyoda A."/>
            <person name="Suzuki Y."/>
            <person name="Kagoshima H."/>
            <person name="Schijlen E."/>
            <person name="Tajeshwar N."/>
            <person name="Catarino B."/>
            <person name="Hetherington A.J."/>
            <person name="Saltykova A."/>
            <person name="Bonnot C."/>
            <person name="Breuninger H."/>
            <person name="Symeonidi A."/>
            <person name="Radhakrishnan G.V."/>
            <person name="Van Nieuwerburgh F."/>
            <person name="Deforce D."/>
            <person name="Chang C."/>
            <person name="Karol K.G."/>
            <person name="Hedrich R."/>
            <person name="Ulvskov P."/>
            <person name="Glockner G."/>
            <person name="Delwiche C.F."/>
            <person name="Petrasek J."/>
            <person name="Van de Peer Y."/>
            <person name="Friml J."/>
            <person name="Beilby M."/>
            <person name="Dolan L."/>
            <person name="Kohara Y."/>
            <person name="Sugano S."/>
            <person name="Fujiyama A."/>
            <person name="Delaux P.-M."/>
            <person name="Quint M."/>
            <person name="TheiBen G."/>
            <person name="Hagemann M."/>
            <person name="Harholt J."/>
            <person name="Dunand C."/>
            <person name="Zachgo S."/>
            <person name="Langdale J."/>
            <person name="Maumus F."/>
            <person name="Straeten D.V.D."/>
            <person name="Gould S.B."/>
            <person name="Rensing S.A."/>
        </authorList>
    </citation>
    <scope>NUCLEOTIDE SEQUENCE [LARGE SCALE GENOMIC DNA]</scope>
    <source>
        <strain evidence="1 2">S276</strain>
    </source>
</reference>
<name>A0A388KBT4_CHABU</name>
<accession>A0A388KBT4</accession>
<proteinExistence type="predicted"/>
<dbReference type="EMBL" id="BFEA01000088">
    <property type="protein sequence ID" value="GBG67489.1"/>
    <property type="molecule type" value="Genomic_DNA"/>
</dbReference>
<evidence type="ECO:0008006" key="3">
    <source>
        <dbReference type="Google" id="ProtNLM"/>
    </source>
</evidence>
<dbReference type="Gramene" id="GBG67489">
    <property type="protein sequence ID" value="GBG67489"/>
    <property type="gene ID" value="CBR_g624"/>
</dbReference>
<evidence type="ECO:0000313" key="2">
    <source>
        <dbReference type="Proteomes" id="UP000265515"/>
    </source>
</evidence>
<keyword evidence="2" id="KW-1185">Reference proteome</keyword>
<dbReference type="Gene3D" id="2.120.10.30">
    <property type="entry name" value="TolB, C-terminal domain"/>
    <property type="match status" value="1"/>
</dbReference>
<organism evidence="1 2">
    <name type="scientific">Chara braunii</name>
    <name type="common">Braun's stonewort</name>
    <dbReference type="NCBI Taxonomy" id="69332"/>
    <lineage>
        <taxon>Eukaryota</taxon>
        <taxon>Viridiplantae</taxon>
        <taxon>Streptophyta</taxon>
        <taxon>Charophyceae</taxon>
        <taxon>Charales</taxon>
        <taxon>Characeae</taxon>
        <taxon>Chara</taxon>
    </lineage>
</organism>
<dbReference type="SUPFAM" id="SSF75011">
    <property type="entry name" value="3-carboxy-cis,cis-mucoante lactonizing enzyme"/>
    <property type="match status" value="1"/>
</dbReference>
<dbReference type="Proteomes" id="UP000265515">
    <property type="component" value="Unassembled WGS sequence"/>
</dbReference>
<comment type="caution">
    <text evidence="1">The sequence shown here is derived from an EMBL/GenBank/DDBJ whole genome shotgun (WGS) entry which is preliminary data.</text>
</comment>
<sequence length="431" mass="47254">MKNHGMRRASLLLLLFSLLLLLLLLLLLILFMGMLGKEVERGRAPVHDEYVGETRGRDLLPTPARVLATELLKYSGSALGSSGSYAPEQPAGIGLCRNGTTMLLTSYNNVKLARLNKATMLYDVSEEVVYQRPTPTIGSIESIAILDEDHVLVVIPGRVLSFDLNTREQRLFLSNSSISITKSPTEACVYVSVKEAIHKIPLPSSNSSEALDTSPSTVLAGLKTWSPPSGIVDSEIAAEVRFERPWFVDRSTSSDGKSLYLIDGFSKSVVRRMNTMSGATSSIAGSDGNFTYKSKPYATFSPGFVTDVLVTSDGCNLPVAETPTTSMTGSVHWLRLDKPHGEVIELRRAVDLMADSSPGPVHIALSEFDRYLYLQLNDEVLKFEVNISSLRCPGFFSSERVDAASHWLACMYNQDRRTIASLVSRYGALMD</sequence>
<gene>
    <name evidence="1" type="ORF">CBR_g624</name>
</gene>